<dbReference type="PANTHER" id="PTHR30514:SF18">
    <property type="entry name" value="RPIR-FAMILY TRANSCRIPTIONAL REGULATOR"/>
    <property type="match status" value="1"/>
</dbReference>
<dbReference type="EMBL" id="VHLH01000007">
    <property type="protein sequence ID" value="TPW30292.1"/>
    <property type="molecule type" value="Genomic_DNA"/>
</dbReference>
<dbReference type="InterPro" id="IPR046348">
    <property type="entry name" value="SIS_dom_sf"/>
</dbReference>
<dbReference type="OrthoDB" id="3574600at2"/>
<comment type="caution">
    <text evidence="5">The sequence shown here is derived from an EMBL/GenBank/DDBJ whole genome shotgun (WGS) entry which is preliminary data.</text>
</comment>
<keyword evidence="6" id="KW-1185">Reference proteome</keyword>
<dbReference type="Pfam" id="PF01418">
    <property type="entry name" value="HTH_6"/>
    <property type="match status" value="1"/>
</dbReference>
<organism evidence="5 6">
    <name type="scientific">Pararhizobium mangrovi</name>
    <dbReference type="NCBI Taxonomy" id="2590452"/>
    <lineage>
        <taxon>Bacteria</taxon>
        <taxon>Pseudomonadati</taxon>
        <taxon>Pseudomonadota</taxon>
        <taxon>Alphaproteobacteria</taxon>
        <taxon>Hyphomicrobiales</taxon>
        <taxon>Rhizobiaceae</taxon>
        <taxon>Rhizobium/Agrobacterium group</taxon>
        <taxon>Pararhizobium</taxon>
    </lineage>
</organism>
<dbReference type="Gene3D" id="1.10.10.10">
    <property type="entry name" value="Winged helix-like DNA-binding domain superfamily/Winged helix DNA-binding domain"/>
    <property type="match status" value="1"/>
</dbReference>
<evidence type="ECO:0000259" key="4">
    <source>
        <dbReference type="PROSITE" id="PS51071"/>
    </source>
</evidence>
<evidence type="ECO:0000313" key="5">
    <source>
        <dbReference type="EMBL" id="TPW30292.1"/>
    </source>
</evidence>
<evidence type="ECO:0000313" key="6">
    <source>
        <dbReference type="Proteomes" id="UP000320314"/>
    </source>
</evidence>
<dbReference type="InterPro" id="IPR047640">
    <property type="entry name" value="RpiR-like"/>
</dbReference>
<dbReference type="GO" id="GO:0003677">
    <property type="term" value="F:DNA binding"/>
    <property type="evidence" value="ECO:0007669"/>
    <property type="project" value="UniProtKB-KW"/>
</dbReference>
<dbReference type="InterPro" id="IPR009057">
    <property type="entry name" value="Homeodomain-like_sf"/>
</dbReference>
<dbReference type="SUPFAM" id="SSF46689">
    <property type="entry name" value="Homeodomain-like"/>
    <property type="match status" value="1"/>
</dbReference>
<evidence type="ECO:0000256" key="2">
    <source>
        <dbReference type="ARBA" id="ARBA00023125"/>
    </source>
</evidence>
<dbReference type="InterPro" id="IPR036388">
    <property type="entry name" value="WH-like_DNA-bd_sf"/>
</dbReference>
<keyword evidence="1" id="KW-0805">Transcription regulation</keyword>
<accession>A0A506U7A0</accession>
<dbReference type="GO" id="GO:0097367">
    <property type="term" value="F:carbohydrate derivative binding"/>
    <property type="evidence" value="ECO:0007669"/>
    <property type="project" value="InterPro"/>
</dbReference>
<keyword evidence="2" id="KW-0238">DNA-binding</keyword>
<proteinExistence type="predicted"/>
<dbReference type="GO" id="GO:0003700">
    <property type="term" value="F:DNA-binding transcription factor activity"/>
    <property type="evidence" value="ECO:0007669"/>
    <property type="project" value="InterPro"/>
</dbReference>
<keyword evidence="3" id="KW-0804">Transcription</keyword>
<dbReference type="PROSITE" id="PS51071">
    <property type="entry name" value="HTH_RPIR"/>
    <property type="match status" value="1"/>
</dbReference>
<dbReference type="CDD" id="cd05013">
    <property type="entry name" value="SIS_RpiR"/>
    <property type="match status" value="1"/>
</dbReference>
<dbReference type="Proteomes" id="UP000320314">
    <property type="component" value="Unassembled WGS sequence"/>
</dbReference>
<dbReference type="AlphaFoldDB" id="A0A506U7A0"/>
<dbReference type="InterPro" id="IPR035472">
    <property type="entry name" value="RpiR-like_SIS"/>
</dbReference>
<reference evidence="5 6" key="1">
    <citation type="submission" date="2019-06" db="EMBL/GenBank/DDBJ databases">
        <authorList>
            <person name="Li M."/>
        </authorList>
    </citation>
    <scope>NUCLEOTIDE SEQUENCE [LARGE SCALE GENOMIC DNA]</scope>
    <source>
        <strain evidence="5 6">BGMRC6574</strain>
    </source>
</reference>
<dbReference type="InterPro" id="IPR000281">
    <property type="entry name" value="HTH_RpiR"/>
</dbReference>
<name>A0A506U7A0_9HYPH</name>
<sequence length="294" mass="33320">MESRNVPKSSVTVRELIRTNYTSLTPSERKFAQALLDNYPSAGLTSITAAARNANVSVPTVARMINKLGFTGYPPFHHALLQELEAKALGPTERRAKWASEAPETHQLNRFTETVMRNLEQTFANIDSAQFDAAVKAMAETSSHLYVVGGRITQSLATYAFTHFQAVREHTTHMTSVSATWPHYVLDMQKGDVLLVFDIRRYDAGLMRLAEQATREGVQVVLITDQWTSPVADWADYTFNCWVEIPSAWDSNVATMLLLEAMIAAIQEENWPRARARYDRLEDLFDRMNLFRRS</sequence>
<gene>
    <name evidence="5" type="ORF">FJU11_06080</name>
</gene>
<dbReference type="Pfam" id="PF01380">
    <property type="entry name" value="SIS"/>
    <property type="match status" value="1"/>
</dbReference>
<protein>
    <submittedName>
        <fullName evidence="5">MurR/RpiR family transcriptional regulator</fullName>
    </submittedName>
</protein>
<dbReference type="GO" id="GO:1901135">
    <property type="term" value="P:carbohydrate derivative metabolic process"/>
    <property type="evidence" value="ECO:0007669"/>
    <property type="project" value="InterPro"/>
</dbReference>
<evidence type="ECO:0000256" key="1">
    <source>
        <dbReference type="ARBA" id="ARBA00023015"/>
    </source>
</evidence>
<dbReference type="SUPFAM" id="SSF53697">
    <property type="entry name" value="SIS domain"/>
    <property type="match status" value="1"/>
</dbReference>
<dbReference type="Gene3D" id="3.40.50.10490">
    <property type="entry name" value="Glucose-6-phosphate isomerase like protein, domain 1"/>
    <property type="match status" value="1"/>
</dbReference>
<evidence type="ECO:0000256" key="3">
    <source>
        <dbReference type="ARBA" id="ARBA00023163"/>
    </source>
</evidence>
<dbReference type="InterPro" id="IPR001347">
    <property type="entry name" value="SIS_dom"/>
</dbReference>
<dbReference type="PANTHER" id="PTHR30514">
    <property type="entry name" value="GLUCOKINASE"/>
    <property type="match status" value="1"/>
</dbReference>
<feature type="domain" description="HTH rpiR-type" evidence="4">
    <location>
        <begin position="11"/>
        <end position="87"/>
    </location>
</feature>